<name>A0A6J8CLL2_MYTCO</name>
<dbReference type="GO" id="GO:0003682">
    <property type="term" value="F:chromatin binding"/>
    <property type="evidence" value="ECO:0007669"/>
    <property type="project" value="TreeGrafter"/>
</dbReference>
<accession>A0A6J8CLL2</accession>
<dbReference type="Proteomes" id="UP000507470">
    <property type="component" value="Unassembled WGS sequence"/>
</dbReference>
<proteinExistence type="predicted"/>
<protein>
    <recommendedName>
        <fullName evidence="1">Treslin N-terminal domain-containing protein</fullName>
    </recommendedName>
</protein>
<reference evidence="2 3" key="1">
    <citation type="submission" date="2020-06" db="EMBL/GenBank/DDBJ databases">
        <authorList>
            <person name="Li R."/>
            <person name="Bekaert M."/>
        </authorList>
    </citation>
    <scope>NUCLEOTIDE SEQUENCE [LARGE SCALE GENOMIC DNA]</scope>
    <source>
        <strain evidence="3">wild</strain>
    </source>
</reference>
<dbReference type="AlphaFoldDB" id="A0A6J8CLL2"/>
<dbReference type="GO" id="GO:0033314">
    <property type="term" value="P:mitotic DNA replication checkpoint signaling"/>
    <property type="evidence" value="ECO:0007669"/>
    <property type="project" value="InterPro"/>
</dbReference>
<dbReference type="Pfam" id="PF21854">
    <property type="entry name" value="Treslin_N"/>
    <property type="match status" value="1"/>
</dbReference>
<dbReference type="OrthoDB" id="5812172at2759"/>
<dbReference type="PANTHER" id="PTHR21556:SF2">
    <property type="entry name" value="TRESLIN"/>
    <property type="match status" value="1"/>
</dbReference>
<evidence type="ECO:0000313" key="3">
    <source>
        <dbReference type="Proteomes" id="UP000507470"/>
    </source>
</evidence>
<dbReference type="PANTHER" id="PTHR21556">
    <property type="entry name" value="TRESLIN"/>
    <property type="match status" value="1"/>
</dbReference>
<dbReference type="GO" id="GO:0010212">
    <property type="term" value="P:response to ionizing radiation"/>
    <property type="evidence" value="ECO:0007669"/>
    <property type="project" value="InterPro"/>
</dbReference>
<dbReference type="GO" id="GO:0006260">
    <property type="term" value="P:DNA replication"/>
    <property type="evidence" value="ECO:0007669"/>
    <property type="project" value="InterPro"/>
</dbReference>
<gene>
    <name evidence="2" type="ORF">MCOR_31398</name>
</gene>
<dbReference type="InterPro" id="IPR026153">
    <property type="entry name" value="Treslin"/>
</dbReference>
<dbReference type="GO" id="GO:0005634">
    <property type="term" value="C:nucleus"/>
    <property type="evidence" value="ECO:0007669"/>
    <property type="project" value="InterPro"/>
</dbReference>
<dbReference type="InterPro" id="IPR053919">
    <property type="entry name" value="Treslin_N"/>
</dbReference>
<feature type="domain" description="Treslin N-terminal" evidence="1">
    <location>
        <begin position="10"/>
        <end position="192"/>
    </location>
</feature>
<keyword evidence="3" id="KW-1185">Reference proteome</keyword>
<dbReference type="GO" id="GO:0030174">
    <property type="term" value="P:regulation of DNA-templated DNA replication initiation"/>
    <property type="evidence" value="ECO:0007669"/>
    <property type="project" value="TreeGrafter"/>
</dbReference>
<evidence type="ECO:0000259" key="1">
    <source>
        <dbReference type="Pfam" id="PF21854"/>
    </source>
</evidence>
<sequence length="451" mass="51759">MSSTSQNCQAVFLIDTFSEDALDISLQYSRTLALSIFRILCHLSADFPQNTKQKRTKHNLLKWGFKFFDSRLHCLKVEKYSFKEFKLKYFEEFERELLKRIKLVQKNIDAKSSSRKVSKISPSDCLTRSLTELTHDFEWETPDLFSPVKRRKIHEKKGSLSLDTEQPSGNYVFMFTKCPKSAAGLRQFARKRVLDSDVFLDSLMPAYLFSKFCDGLKLKLVWIDTDFKVHDNSFDIQSLKLLDIQVLQKTLRRDNISRSSDCTESCVALNLPSVEGEITVQYNKLDLLQNLTVLEVYCSLHHSSSLCSHNEELFICVGTSTDSCKSQRSSMFQNIISQLLNGKFDLVLLAKDLSKFFLLKPLTSVSATLTPVSTEVILEVEKQLVKKKDETFAAKDVEKPAKTNVKDWQGLMSKLCSSKITNFKQEKNTGKYIELGRLFKFEGHAEVQLNT</sequence>
<organism evidence="2 3">
    <name type="scientific">Mytilus coruscus</name>
    <name type="common">Sea mussel</name>
    <dbReference type="NCBI Taxonomy" id="42192"/>
    <lineage>
        <taxon>Eukaryota</taxon>
        <taxon>Metazoa</taxon>
        <taxon>Spiralia</taxon>
        <taxon>Lophotrochozoa</taxon>
        <taxon>Mollusca</taxon>
        <taxon>Bivalvia</taxon>
        <taxon>Autobranchia</taxon>
        <taxon>Pteriomorphia</taxon>
        <taxon>Mytilida</taxon>
        <taxon>Mytiloidea</taxon>
        <taxon>Mytilidae</taxon>
        <taxon>Mytilinae</taxon>
        <taxon>Mytilus</taxon>
    </lineage>
</organism>
<evidence type="ECO:0000313" key="2">
    <source>
        <dbReference type="EMBL" id="CAC5396895.1"/>
    </source>
</evidence>
<dbReference type="GO" id="GO:0007095">
    <property type="term" value="P:mitotic G2 DNA damage checkpoint signaling"/>
    <property type="evidence" value="ECO:0007669"/>
    <property type="project" value="TreeGrafter"/>
</dbReference>
<dbReference type="EMBL" id="CACVKT020005662">
    <property type="protein sequence ID" value="CAC5396895.1"/>
    <property type="molecule type" value="Genomic_DNA"/>
</dbReference>